<dbReference type="OrthoDB" id="7853506at2"/>
<dbReference type="RefSeq" id="WP_131531008.1">
    <property type="nucleotide sequence ID" value="NZ_SJSO01000010.1"/>
</dbReference>
<dbReference type="Proteomes" id="UP000293925">
    <property type="component" value="Unassembled WGS sequence"/>
</dbReference>
<name>A0A4R0PUT4_9SPHI</name>
<accession>A0A4R0PUT4</accession>
<organism evidence="1 2">
    <name type="scientific">Pedobacter psychrodurus</name>
    <dbReference type="NCBI Taxonomy" id="2530456"/>
    <lineage>
        <taxon>Bacteria</taxon>
        <taxon>Pseudomonadati</taxon>
        <taxon>Bacteroidota</taxon>
        <taxon>Sphingobacteriia</taxon>
        <taxon>Sphingobacteriales</taxon>
        <taxon>Sphingobacteriaceae</taxon>
        <taxon>Pedobacter</taxon>
    </lineage>
</organism>
<sequence length="205" mass="23915">MKLVNRNILSFQENDFFFPIRDKIDYAKLIIYSARLLILNLPNDIQSDCKLKLLIDKMSRIFYYKKDKFFSVSFPFTVIIDGDEILDITTYSGIIVDSKLLSSARAILLNSDFRLNPSPMNFWVESDSSEVDALCFLEEIFQFEPAYVRYDKDEANENGKLHPLHHLDINYSSYSTYKLGLDLEIIEANFESILNITSNCLFLRE</sequence>
<keyword evidence="2" id="KW-1185">Reference proteome</keyword>
<reference evidence="1 2" key="1">
    <citation type="submission" date="2019-02" db="EMBL/GenBank/DDBJ databases">
        <title>Pedobacter sp. RP-3-21 sp. nov., isolated from Arctic soil.</title>
        <authorList>
            <person name="Dahal R.H."/>
        </authorList>
    </citation>
    <scope>NUCLEOTIDE SEQUENCE [LARGE SCALE GENOMIC DNA]</scope>
    <source>
        <strain evidence="1 2">RP-3-21</strain>
    </source>
</reference>
<dbReference type="AlphaFoldDB" id="A0A4R0PUT4"/>
<evidence type="ECO:0000313" key="2">
    <source>
        <dbReference type="Proteomes" id="UP000293925"/>
    </source>
</evidence>
<gene>
    <name evidence="1" type="ORF">EZ456_13560</name>
</gene>
<evidence type="ECO:0000313" key="1">
    <source>
        <dbReference type="EMBL" id="TCD26321.1"/>
    </source>
</evidence>
<dbReference type="EMBL" id="SJSO01000010">
    <property type="protein sequence ID" value="TCD26321.1"/>
    <property type="molecule type" value="Genomic_DNA"/>
</dbReference>
<proteinExistence type="predicted"/>
<protein>
    <submittedName>
        <fullName evidence="1">Uncharacterized protein</fullName>
    </submittedName>
</protein>
<comment type="caution">
    <text evidence="1">The sequence shown here is derived from an EMBL/GenBank/DDBJ whole genome shotgun (WGS) entry which is preliminary data.</text>
</comment>